<gene>
    <name evidence="2" type="ORF">AXG93_3507s1050</name>
</gene>
<dbReference type="Proteomes" id="UP000077202">
    <property type="component" value="Unassembled WGS sequence"/>
</dbReference>
<reference evidence="2" key="1">
    <citation type="submission" date="2016-03" db="EMBL/GenBank/DDBJ databases">
        <title>Mechanisms controlling the formation of the plant cell surface in tip-growing cells are functionally conserved among land plants.</title>
        <authorList>
            <person name="Honkanen S."/>
            <person name="Jones V.A."/>
            <person name="Morieri G."/>
            <person name="Champion C."/>
            <person name="Hetherington A.J."/>
            <person name="Kelly S."/>
            <person name="Saint-Marcoux D."/>
            <person name="Proust H."/>
            <person name="Prescott H."/>
            <person name="Dolan L."/>
        </authorList>
    </citation>
    <scope>NUCLEOTIDE SEQUENCE [LARGE SCALE GENOMIC DNA]</scope>
    <source>
        <tissue evidence="2">Whole gametophyte</tissue>
    </source>
</reference>
<feature type="region of interest" description="Disordered" evidence="1">
    <location>
        <begin position="1"/>
        <end position="66"/>
    </location>
</feature>
<dbReference type="AlphaFoldDB" id="A0A176VEA8"/>
<keyword evidence="3" id="KW-1185">Reference proteome</keyword>
<evidence type="ECO:0000313" key="2">
    <source>
        <dbReference type="EMBL" id="OAE19234.1"/>
    </source>
</evidence>
<protein>
    <submittedName>
        <fullName evidence="2">Uncharacterized protein</fullName>
    </submittedName>
</protein>
<accession>A0A176VEA8</accession>
<proteinExistence type="predicted"/>
<dbReference type="EMBL" id="LVLJ01003906">
    <property type="protein sequence ID" value="OAE19234.1"/>
    <property type="molecule type" value="Genomic_DNA"/>
</dbReference>
<sequence>MISGHVSSWYDPSGEDGPGDGGRISTYSRSSRGEVGRRAGVRFSRRRRENGEAEEAQEEAQADSSMTAFYRKNPVVCNDGSQATAQLSFIRSGAERTT</sequence>
<organism evidence="2 3">
    <name type="scientific">Marchantia polymorpha subsp. ruderalis</name>
    <dbReference type="NCBI Taxonomy" id="1480154"/>
    <lineage>
        <taxon>Eukaryota</taxon>
        <taxon>Viridiplantae</taxon>
        <taxon>Streptophyta</taxon>
        <taxon>Embryophyta</taxon>
        <taxon>Marchantiophyta</taxon>
        <taxon>Marchantiopsida</taxon>
        <taxon>Marchantiidae</taxon>
        <taxon>Marchantiales</taxon>
        <taxon>Marchantiaceae</taxon>
        <taxon>Marchantia</taxon>
    </lineage>
</organism>
<feature type="compositionally biased region" description="Basic residues" evidence="1">
    <location>
        <begin position="39"/>
        <end position="48"/>
    </location>
</feature>
<comment type="caution">
    <text evidence="2">The sequence shown here is derived from an EMBL/GenBank/DDBJ whole genome shotgun (WGS) entry which is preliminary data.</text>
</comment>
<evidence type="ECO:0000313" key="3">
    <source>
        <dbReference type="Proteomes" id="UP000077202"/>
    </source>
</evidence>
<name>A0A176VEA8_MARPO</name>
<evidence type="ECO:0000256" key="1">
    <source>
        <dbReference type="SAM" id="MobiDB-lite"/>
    </source>
</evidence>
<feature type="compositionally biased region" description="Acidic residues" evidence="1">
    <location>
        <begin position="52"/>
        <end position="61"/>
    </location>
</feature>